<keyword evidence="3" id="KW-1185">Reference proteome</keyword>
<proteinExistence type="predicted"/>
<evidence type="ECO:0000256" key="1">
    <source>
        <dbReference type="ARBA" id="ARBA00023002"/>
    </source>
</evidence>
<keyword evidence="2" id="KW-0812">Transmembrane</keyword>
<organism evidence="3 4">
    <name type="scientific">Panagrellus redivivus</name>
    <name type="common">Microworm</name>
    <dbReference type="NCBI Taxonomy" id="6233"/>
    <lineage>
        <taxon>Eukaryota</taxon>
        <taxon>Metazoa</taxon>
        <taxon>Ecdysozoa</taxon>
        <taxon>Nematoda</taxon>
        <taxon>Chromadorea</taxon>
        <taxon>Rhabditida</taxon>
        <taxon>Tylenchina</taxon>
        <taxon>Panagrolaimomorpha</taxon>
        <taxon>Panagrolaimoidea</taxon>
        <taxon>Panagrolaimidae</taxon>
        <taxon>Panagrellus</taxon>
    </lineage>
</organism>
<dbReference type="PANTHER" id="PTHR43157">
    <property type="entry name" value="PHOSPHATIDYLINOSITOL-GLYCAN BIOSYNTHESIS CLASS F PROTEIN-RELATED"/>
    <property type="match status" value="1"/>
</dbReference>
<evidence type="ECO:0000313" key="3">
    <source>
        <dbReference type="Proteomes" id="UP000492821"/>
    </source>
</evidence>
<protein>
    <submittedName>
        <fullName evidence="4">SDR family NAD(P)-dependent oxidoreductase</fullName>
    </submittedName>
</protein>
<sequence length="302" mass="33500">MGNLQYYWTVFHVYLIGFMFAVLEFFRDFGRRPLNTGFIRRRLETGGANLPKRILVTGIDGNIGSELRRHLELLDFEIVVPEKADGSPVDLSSLAEVQEAVNVVAQRFSTIGYVICNAGVMLYPEVRTSDGIEYHKAVNAVSHIGLIHGLIAVGALAHQARILFVSSATARAGRLDNAFTMLTHYESGYQAYADSKLLLCVAAKEFAKIYPDHTFIAAHPGIVPGPLYRHTNLVFRFLINNVLVHFVRSPKVAAGQLLVMLFSASQLKNGAYYEDGEPVGILDRLDPEASENLFNKVINRCS</sequence>
<reference evidence="4" key="2">
    <citation type="submission" date="2020-10" db="UniProtKB">
        <authorList>
            <consortium name="WormBaseParasite"/>
        </authorList>
    </citation>
    <scope>IDENTIFICATION</scope>
</reference>
<dbReference type="Gene3D" id="3.40.50.720">
    <property type="entry name" value="NAD(P)-binding Rossmann-like Domain"/>
    <property type="match status" value="1"/>
</dbReference>
<feature type="transmembrane region" description="Helical" evidence="2">
    <location>
        <begin position="6"/>
        <end position="26"/>
    </location>
</feature>
<reference evidence="3" key="1">
    <citation type="journal article" date="2013" name="Genetics">
        <title>The draft genome and transcriptome of Panagrellus redivivus are shaped by the harsh demands of a free-living lifestyle.</title>
        <authorList>
            <person name="Srinivasan J."/>
            <person name="Dillman A.R."/>
            <person name="Macchietto M.G."/>
            <person name="Heikkinen L."/>
            <person name="Lakso M."/>
            <person name="Fracchia K.M."/>
            <person name="Antoshechkin I."/>
            <person name="Mortazavi A."/>
            <person name="Wong G."/>
            <person name="Sternberg P.W."/>
        </authorList>
    </citation>
    <scope>NUCLEOTIDE SEQUENCE [LARGE SCALE GENOMIC DNA]</scope>
    <source>
        <strain evidence="3">MT8872</strain>
    </source>
</reference>
<keyword evidence="2" id="KW-0472">Membrane</keyword>
<accession>A0A7E4ZUR3</accession>
<dbReference type="Pfam" id="PF00106">
    <property type="entry name" value="adh_short"/>
    <property type="match status" value="1"/>
</dbReference>
<dbReference type="GO" id="GO:0016491">
    <property type="term" value="F:oxidoreductase activity"/>
    <property type="evidence" value="ECO:0007669"/>
    <property type="project" value="UniProtKB-KW"/>
</dbReference>
<dbReference type="WBParaSite" id="Pan_g18698.t1">
    <property type="protein sequence ID" value="Pan_g18698.t1"/>
    <property type="gene ID" value="Pan_g18698"/>
</dbReference>
<dbReference type="AlphaFoldDB" id="A0A7E4ZUR3"/>
<keyword evidence="2" id="KW-1133">Transmembrane helix</keyword>
<dbReference type="PANTHER" id="PTHR43157:SF31">
    <property type="entry name" value="PHOSPHATIDYLINOSITOL-GLYCAN BIOSYNTHESIS CLASS F PROTEIN"/>
    <property type="match status" value="1"/>
</dbReference>
<dbReference type="SUPFAM" id="SSF51735">
    <property type="entry name" value="NAD(P)-binding Rossmann-fold domains"/>
    <property type="match status" value="1"/>
</dbReference>
<keyword evidence="1" id="KW-0560">Oxidoreductase</keyword>
<name>A0A7E4ZUR3_PANRE</name>
<evidence type="ECO:0000256" key="2">
    <source>
        <dbReference type="SAM" id="Phobius"/>
    </source>
</evidence>
<evidence type="ECO:0000313" key="4">
    <source>
        <dbReference type="WBParaSite" id="Pan_g18698.t1"/>
    </source>
</evidence>
<dbReference type="Proteomes" id="UP000492821">
    <property type="component" value="Unassembled WGS sequence"/>
</dbReference>
<dbReference type="InterPro" id="IPR002347">
    <property type="entry name" value="SDR_fam"/>
</dbReference>
<dbReference type="InterPro" id="IPR036291">
    <property type="entry name" value="NAD(P)-bd_dom_sf"/>
</dbReference>